<keyword evidence="1" id="KW-1133">Transmembrane helix</keyword>
<sequence length="131" mass="14279">MINLSSIIMNIPNKIKKVKEKIKPYENDAILILIIVLVALISFGLGRLSKIREGKAPITIENATGNISASQGEFVAGNEAKLLVASKNGTKYHYPWCSGAQNIKEENKIWFSSKEEAEKSGYAPAGNCKGL</sequence>
<dbReference type="EMBL" id="MHRA01000028">
    <property type="protein sequence ID" value="OHA15121.1"/>
    <property type="molecule type" value="Genomic_DNA"/>
</dbReference>
<name>A0A1G2LWF5_9BACT</name>
<evidence type="ECO:0000313" key="2">
    <source>
        <dbReference type="EMBL" id="OHA15121.1"/>
    </source>
</evidence>
<evidence type="ECO:0000256" key="1">
    <source>
        <dbReference type="SAM" id="Phobius"/>
    </source>
</evidence>
<dbReference type="SUPFAM" id="SSF57884">
    <property type="entry name" value="Ada DNA repair protein, N-terminal domain (N-Ada 10)"/>
    <property type="match status" value="1"/>
</dbReference>
<protein>
    <recommendedName>
        <fullName evidence="4">Ada DNA repair metal-binding domain-containing protein</fullName>
    </recommendedName>
</protein>
<keyword evidence="1" id="KW-0472">Membrane</keyword>
<keyword evidence="1" id="KW-0812">Transmembrane</keyword>
<evidence type="ECO:0008006" key="4">
    <source>
        <dbReference type="Google" id="ProtNLM"/>
    </source>
</evidence>
<feature type="transmembrane region" description="Helical" evidence="1">
    <location>
        <begin position="29"/>
        <end position="48"/>
    </location>
</feature>
<proteinExistence type="predicted"/>
<accession>A0A1G2LWF5</accession>
<evidence type="ECO:0000313" key="3">
    <source>
        <dbReference type="Proteomes" id="UP000178116"/>
    </source>
</evidence>
<gene>
    <name evidence="2" type="ORF">A3A10_00425</name>
</gene>
<dbReference type="InterPro" id="IPR035451">
    <property type="entry name" value="Ada-like_dom_sf"/>
</dbReference>
<comment type="caution">
    <text evidence="2">The sequence shown here is derived from an EMBL/GenBank/DDBJ whole genome shotgun (WGS) entry which is preliminary data.</text>
</comment>
<organism evidence="2 3">
    <name type="scientific">Candidatus Tagabacteria bacterium RIFCSPLOWO2_01_FULL_42_9</name>
    <dbReference type="NCBI Taxonomy" id="1802296"/>
    <lineage>
        <taxon>Bacteria</taxon>
        <taxon>Candidatus Tagaibacteriota</taxon>
    </lineage>
</organism>
<dbReference type="Proteomes" id="UP000178116">
    <property type="component" value="Unassembled WGS sequence"/>
</dbReference>
<reference evidence="2 3" key="1">
    <citation type="journal article" date="2016" name="Nat. Commun.">
        <title>Thousands of microbial genomes shed light on interconnected biogeochemical processes in an aquifer system.</title>
        <authorList>
            <person name="Anantharaman K."/>
            <person name="Brown C.T."/>
            <person name="Hug L.A."/>
            <person name="Sharon I."/>
            <person name="Castelle C.J."/>
            <person name="Probst A.J."/>
            <person name="Thomas B.C."/>
            <person name="Singh A."/>
            <person name="Wilkins M.J."/>
            <person name="Karaoz U."/>
            <person name="Brodie E.L."/>
            <person name="Williams K.H."/>
            <person name="Hubbard S.S."/>
            <person name="Banfield J.F."/>
        </authorList>
    </citation>
    <scope>NUCLEOTIDE SEQUENCE [LARGE SCALE GENOMIC DNA]</scope>
</reference>
<dbReference type="AlphaFoldDB" id="A0A1G2LWF5"/>
<dbReference type="Gene3D" id="3.40.10.10">
    <property type="entry name" value="DNA Methylphosphotriester Repair Domain"/>
    <property type="match status" value="1"/>
</dbReference>